<organism evidence="1 2">
    <name type="scientific">Chara braunii</name>
    <name type="common">Braun's stonewort</name>
    <dbReference type="NCBI Taxonomy" id="69332"/>
    <lineage>
        <taxon>Eukaryota</taxon>
        <taxon>Viridiplantae</taxon>
        <taxon>Streptophyta</taxon>
        <taxon>Charophyceae</taxon>
        <taxon>Charales</taxon>
        <taxon>Characeae</taxon>
        <taxon>Chara</taxon>
    </lineage>
</organism>
<evidence type="ECO:0000313" key="1">
    <source>
        <dbReference type="EMBL" id="GBG64958.1"/>
    </source>
</evidence>
<sequence length="104" mass="11675">MKWCCGEGRCSGSTDRVCLPAGSVGSMVCKRFSGRKRRDRENVIVRSSFAFIDKGWLAARMLPDTCVQGDIISCEDGMQLRVRSRSVLWLPAVDECDDVWNIVK</sequence>
<reference evidence="1 2" key="1">
    <citation type="journal article" date="2018" name="Cell">
        <title>The Chara Genome: Secondary Complexity and Implications for Plant Terrestrialization.</title>
        <authorList>
            <person name="Nishiyama T."/>
            <person name="Sakayama H."/>
            <person name="Vries J.D."/>
            <person name="Buschmann H."/>
            <person name="Saint-Marcoux D."/>
            <person name="Ullrich K.K."/>
            <person name="Haas F.B."/>
            <person name="Vanderstraeten L."/>
            <person name="Becker D."/>
            <person name="Lang D."/>
            <person name="Vosolsobe S."/>
            <person name="Rombauts S."/>
            <person name="Wilhelmsson P.K.I."/>
            <person name="Janitza P."/>
            <person name="Kern R."/>
            <person name="Heyl A."/>
            <person name="Rumpler F."/>
            <person name="Villalobos L.I.A.C."/>
            <person name="Clay J.M."/>
            <person name="Skokan R."/>
            <person name="Toyoda A."/>
            <person name="Suzuki Y."/>
            <person name="Kagoshima H."/>
            <person name="Schijlen E."/>
            <person name="Tajeshwar N."/>
            <person name="Catarino B."/>
            <person name="Hetherington A.J."/>
            <person name="Saltykova A."/>
            <person name="Bonnot C."/>
            <person name="Breuninger H."/>
            <person name="Symeonidi A."/>
            <person name="Radhakrishnan G.V."/>
            <person name="Van Nieuwerburgh F."/>
            <person name="Deforce D."/>
            <person name="Chang C."/>
            <person name="Karol K.G."/>
            <person name="Hedrich R."/>
            <person name="Ulvskov P."/>
            <person name="Glockner G."/>
            <person name="Delwiche C.F."/>
            <person name="Petrasek J."/>
            <person name="Van de Peer Y."/>
            <person name="Friml J."/>
            <person name="Beilby M."/>
            <person name="Dolan L."/>
            <person name="Kohara Y."/>
            <person name="Sugano S."/>
            <person name="Fujiyama A."/>
            <person name="Delaux P.-M."/>
            <person name="Quint M."/>
            <person name="TheiBen G."/>
            <person name="Hagemann M."/>
            <person name="Harholt J."/>
            <person name="Dunand C."/>
            <person name="Zachgo S."/>
            <person name="Langdale J."/>
            <person name="Maumus F."/>
            <person name="Straeten D.V.D."/>
            <person name="Gould S.B."/>
            <person name="Rensing S.A."/>
        </authorList>
    </citation>
    <scope>NUCLEOTIDE SEQUENCE [LARGE SCALE GENOMIC DNA]</scope>
    <source>
        <strain evidence="1 2">S276</strain>
    </source>
</reference>
<protein>
    <submittedName>
        <fullName evidence="1">Uncharacterized protein</fullName>
    </submittedName>
</protein>
<proteinExistence type="predicted"/>
<dbReference type="EMBL" id="BFEA01000056">
    <property type="protein sequence ID" value="GBG64958.1"/>
    <property type="molecule type" value="Genomic_DNA"/>
</dbReference>
<name>A0A388K4H2_CHABU</name>
<gene>
    <name evidence="1" type="ORF">CBR_g48707</name>
</gene>
<keyword evidence="2" id="KW-1185">Reference proteome</keyword>
<dbReference type="Proteomes" id="UP000265515">
    <property type="component" value="Unassembled WGS sequence"/>
</dbReference>
<comment type="caution">
    <text evidence="1">The sequence shown here is derived from an EMBL/GenBank/DDBJ whole genome shotgun (WGS) entry which is preliminary data.</text>
</comment>
<evidence type="ECO:0000313" key="2">
    <source>
        <dbReference type="Proteomes" id="UP000265515"/>
    </source>
</evidence>
<dbReference type="Gramene" id="GBG64958">
    <property type="protein sequence ID" value="GBG64958"/>
    <property type="gene ID" value="CBR_g48707"/>
</dbReference>
<dbReference type="AlphaFoldDB" id="A0A388K4H2"/>
<accession>A0A388K4H2</accession>